<dbReference type="InterPro" id="IPR032675">
    <property type="entry name" value="LRR_dom_sf"/>
</dbReference>
<dbReference type="SUPFAM" id="SSF52047">
    <property type="entry name" value="RNI-like"/>
    <property type="match status" value="1"/>
</dbReference>
<protein>
    <recommendedName>
        <fullName evidence="1">F-box domain-containing protein</fullName>
    </recommendedName>
</protein>
<name>A0AAV5HI08_9ROSI</name>
<reference evidence="2 3" key="1">
    <citation type="journal article" date="2021" name="Commun. Biol.">
        <title>The genome of Shorea leprosula (Dipterocarpaceae) highlights the ecological relevance of drought in aseasonal tropical rainforests.</title>
        <authorList>
            <person name="Ng K.K.S."/>
            <person name="Kobayashi M.J."/>
            <person name="Fawcett J.A."/>
            <person name="Hatakeyama M."/>
            <person name="Paape T."/>
            <person name="Ng C.H."/>
            <person name="Ang C.C."/>
            <person name="Tnah L.H."/>
            <person name="Lee C.T."/>
            <person name="Nishiyama T."/>
            <person name="Sese J."/>
            <person name="O'Brien M.J."/>
            <person name="Copetti D."/>
            <person name="Mohd Noor M.I."/>
            <person name="Ong R.C."/>
            <person name="Putra M."/>
            <person name="Sireger I.Z."/>
            <person name="Indrioko S."/>
            <person name="Kosugi Y."/>
            <person name="Izuno A."/>
            <person name="Isagi Y."/>
            <person name="Lee S.L."/>
            <person name="Shimizu K.K."/>
        </authorList>
    </citation>
    <scope>NUCLEOTIDE SEQUENCE [LARGE SCALE GENOMIC DNA]</scope>
    <source>
        <strain evidence="2">214</strain>
    </source>
</reference>
<proteinExistence type="predicted"/>
<dbReference type="InterPro" id="IPR036047">
    <property type="entry name" value="F-box-like_dom_sf"/>
</dbReference>
<dbReference type="InterPro" id="IPR053781">
    <property type="entry name" value="F-box_AtFBL13-like"/>
</dbReference>
<evidence type="ECO:0000313" key="2">
    <source>
        <dbReference type="EMBL" id="GKU86011.1"/>
    </source>
</evidence>
<evidence type="ECO:0000313" key="3">
    <source>
        <dbReference type="Proteomes" id="UP001054252"/>
    </source>
</evidence>
<dbReference type="Pfam" id="PF00646">
    <property type="entry name" value="F-box"/>
    <property type="match status" value="1"/>
</dbReference>
<sequence length="569" mass="64429">MDVTTVGSDKTGLRKGVHLSSNFAQRCEGSCLFEEVDSFGKLTDDLLVYILSLMNLKDATRTSVLSRRWRNLWTYTTRLCLDSSLLVVDSKKRAGKSTKVLSIRFIDWMNKILESHQGGRIDEFTTRFEMDDRISEHDIDDCVKFALQKRVQRLHLDLASLQISSDYGNYVLTTQLLFNYKLTSLKFLHLNEVEVADEVLEYIVSHCPSLEVLSVTTSEYVVELKVLGSSLNFILGLDKSLFGLDTSDDDSLYSSDSELEEFMWQLDDSQFEMDASMDELIEAKRSGFINCVNKVLESYQVANIDEFTVCFDMGGESSACEIDGWINFAFKRRVQRLHLDFQSSDHESYILTMEFLCNNNLYSLTVLHLNAVKVTDEVVEYILSHCPSLEVLSVTASHSLKHLKVSGPSLKLRFPELRNLKQLELKLNAFCEVNLDYCAMLLAVSPTLHRLTLKISCIPDMFGSKSTSYLRRSTKQTLEKQHQCLKVVEVCGFVGKRKSFFGPKDGDLKLVQGLLKMVASLEKLVIKLDESLNRKGELAAKRHIESLKTSLPSGSELVIFSGASNFPAK</sequence>
<accession>A0AAV5HI08</accession>
<dbReference type="InterPro" id="IPR001810">
    <property type="entry name" value="F-box_dom"/>
</dbReference>
<dbReference type="CDD" id="cd22160">
    <property type="entry name" value="F-box_AtFBL13-like"/>
    <property type="match status" value="1"/>
</dbReference>
<keyword evidence="3" id="KW-1185">Reference proteome</keyword>
<organism evidence="2 3">
    <name type="scientific">Rubroshorea leprosula</name>
    <dbReference type="NCBI Taxonomy" id="152421"/>
    <lineage>
        <taxon>Eukaryota</taxon>
        <taxon>Viridiplantae</taxon>
        <taxon>Streptophyta</taxon>
        <taxon>Embryophyta</taxon>
        <taxon>Tracheophyta</taxon>
        <taxon>Spermatophyta</taxon>
        <taxon>Magnoliopsida</taxon>
        <taxon>eudicotyledons</taxon>
        <taxon>Gunneridae</taxon>
        <taxon>Pentapetalae</taxon>
        <taxon>rosids</taxon>
        <taxon>malvids</taxon>
        <taxon>Malvales</taxon>
        <taxon>Dipterocarpaceae</taxon>
        <taxon>Rubroshorea</taxon>
    </lineage>
</organism>
<dbReference type="AlphaFoldDB" id="A0AAV5HI08"/>
<comment type="caution">
    <text evidence="2">The sequence shown here is derived from an EMBL/GenBank/DDBJ whole genome shotgun (WGS) entry which is preliminary data.</text>
</comment>
<dbReference type="InterPro" id="IPR053772">
    <property type="entry name" value="At1g61320/At1g61330-like"/>
</dbReference>
<dbReference type="PANTHER" id="PTHR34145">
    <property type="entry name" value="OS02G0105600 PROTEIN"/>
    <property type="match status" value="1"/>
</dbReference>
<evidence type="ECO:0000259" key="1">
    <source>
        <dbReference type="Pfam" id="PF00646"/>
    </source>
</evidence>
<dbReference type="EMBL" id="BPVZ01000001">
    <property type="protein sequence ID" value="GKU86011.1"/>
    <property type="molecule type" value="Genomic_DNA"/>
</dbReference>
<dbReference type="Proteomes" id="UP001054252">
    <property type="component" value="Unassembled WGS sequence"/>
</dbReference>
<gene>
    <name evidence="2" type="ORF">SLEP1_g600</name>
</gene>
<dbReference type="PANTHER" id="PTHR34145:SF68">
    <property type="entry name" value="FBD DOMAIN-CONTAINING PROTEIN"/>
    <property type="match status" value="1"/>
</dbReference>
<dbReference type="InterPro" id="IPR013101">
    <property type="entry name" value="LRR_PRU1-like"/>
</dbReference>
<feature type="domain" description="F-box" evidence="1">
    <location>
        <begin position="41"/>
        <end position="74"/>
    </location>
</feature>
<dbReference type="Pfam" id="PF07723">
    <property type="entry name" value="LRR_2"/>
    <property type="match status" value="2"/>
</dbReference>
<dbReference type="SUPFAM" id="SSF81383">
    <property type="entry name" value="F-box domain"/>
    <property type="match status" value="1"/>
</dbReference>
<dbReference type="Gene3D" id="3.80.10.10">
    <property type="entry name" value="Ribonuclease Inhibitor"/>
    <property type="match status" value="2"/>
</dbReference>